<dbReference type="Pfam" id="PF05257">
    <property type="entry name" value="CHAP"/>
    <property type="match status" value="1"/>
</dbReference>
<evidence type="ECO:0000313" key="4">
    <source>
        <dbReference type="Proteomes" id="UP001207687"/>
    </source>
</evidence>
<dbReference type="InterPro" id="IPR041219">
    <property type="entry name" value="Phage_lysozyme2"/>
</dbReference>
<dbReference type="Proteomes" id="UP001207687">
    <property type="component" value="Unassembled WGS sequence"/>
</dbReference>
<keyword evidence="1" id="KW-0472">Membrane</keyword>
<dbReference type="SUPFAM" id="SSF54001">
    <property type="entry name" value="Cysteine proteinases"/>
    <property type="match status" value="1"/>
</dbReference>
<keyword evidence="1" id="KW-0812">Transmembrane</keyword>
<dbReference type="Pfam" id="PF18013">
    <property type="entry name" value="Phage_lysozyme2"/>
    <property type="match status" value="1"/>
</dbReference>
<feature type="transmembrane region" description="Helical" evidence="1">
    <location>
        <begin position="236"/>
        <end position="259"/>
    </location>
</feature>
<evidence type="ECO:0000256" key="1">
    <source>
        <dbReference type="SAM" id="Phobius"/>
    </source>
</evidence>
<dbReference type="Gene3D" id="1.10.530.10">
    <property type="match status" value="1"/>
</dbReference>
<protein>
    <submittedName>
        <fullName evidence="3">Surface antigen</fullName>
    </submittedName>
</protein>
<gene>
    <name evidence="3" type="ORF">M2256_001664</name>
</gene>
<dbReference type="RefSeq" id="WP_264653904.1">
    <property type="nucleotide sequence ID" value="NZ_JAOQNN010000001.1"/>
</dbReference>
<feature type="domain" description="Peptidase C51" evidence="2">
    <location>
        <begin position="740"/>
        <end position="868"/>
    </location>
</feature>
<dbReference type="EMBL" id="JAOQNN010000001">
    <property type="protein sequence ID" value="MCW2281206.1"/>
    <property type="molecule type" value="Genomic_DNA"/>
</dbReference>
<keyword evidence="1" id="KW-1133">Transmembrane helix</keyword>
<dbReference type="Gene3D" id="3.90.1720.10">
    <property type="entry name" value="endopeptidase domain like (from Nostoc punctiforme)"/>
    <property type="match status" value="1"/>
</dbReference>
<dbReference type="InterPro" id="IPR007921">
    <property type="entry name" value="CHAP_dom"/>
</dbReference>
<comment type="caution">
    <text evidence="3">The sequence shown here is derived from an EMBL/GenBank/DDBJ whole genome shotgun (WGS) entry which is preliminary data.</text>
</comment>
<sequence>MSKKRKAFKASLRVKARISEGIDANALRNPRQATRLSKEALKKGKKNLKLRRKQYQKLKAEQGLQVIVAKKKYVEAKAERAVSKAVFKAAKKSDPTRVSYKAKRYAKQEVKQTAVHHLLLAPIEKEETLKEGIDLYRKGQRAKTGLKLSKDVVTSSVKASVNLSKHTYGLTQRSFNMVRGRGFVRTPEDLKWRKQMAKKIRNAHHRLRQVKRTKQAELGWGLIRSLLQGKQTLRRALSLIVTSKGLVLLLMVLLVLMLLNVLNLASSVPVKQDDFQLTKSWTYLTKLDAEHSEQGNSFYTPLDDVMFYMNDQFEDYDLKDSVTLGNNSATLPNQNYEQYLTGLWTALNGSPPDYKITTMKTLETTQSSKYFLSPEAYSELKEKVEEVGYTSLDGQLQFPYPTDALVVYRRYGYERQGKQITLHPSLEVSVTQGQDLTAPMDGKVNAVTDSDTLVISEAEKARLTLKGVASGRFIGGETVKAGTFLGKASKSSLHITYEKYNEAKKVWEKVNPAFYFPKVTYTQLTALASDHFEPGKNVSERAEAVYHFLTKLGYKKEGICAILGNWSEESAINPKRAEGDYLNPPAGASGNCWDDPNWLAMGNQEIYQGKYPNIVHRGLGLGQWTDTADGSHRHTMLLDYAKAKNKKWYDLNLQLDFMVNGDTPGNQTMFKNTASNAVSSSIPELTNYFLVYWEGNPGDKVQARVQAAQNWFTYFSNNGGSDADMSASSKALFEKYKDKIHPLPTNKETQAGQGWPGNGYAPGNCTWYVFNRQAQLEHAINGYMGNGGEWGRNYFKTPGATIDAQPQVGDAVSFSPGVAGSSSLYGHVAQVEVVNPDGTFLVSEMNTLGLYSMGYRMFRPGAGMTFIHFK</sequence>
<dbReference type="AlphaFoldDB" id="A0AAW5TRQ2"/>
<reference evidence="3" key="1">
    <citation type="submission" date="2023-08" db="EMBL/GenBank/DDBJ databases">
        <title>Genomic analyses of the natural microbiome of Caenorhabditis elegans.</title>
        <authorList>
            <person name="Samuel B."/>
        </authorList>
    </citation>
    <scope>NUCLEOTIDE SEQUENCE</scope>
    <source>
        <strain evidence="3">BIGb0220</strain>
    </source>
</reference>
<accession>A0AAW5TRQ2</accession>
<evidence type="ECO:0000259" key="2">
    <source>
        <dbReference type="PROSITE" id="PS50911"/>
    </source>
</evidence>
<organism evidence="3 4">
    <name type="scientific">Lactococcus lactis</name>
    <dbReference type="NCBI Taxonomy" id="1358"/>
    <lineage>
        <taxon>Bacteria</taxon>
        <taxon>Bacillati</taxon>
        <taxon>Bacillota</taxon>
        <taxon>Bacilli</taxon>
        <taxon>Lactobacillales</taxon>
        <taxon>Streptococcaceae</taxon>
        <taxon>Lactococcus</taxon>
    </lineage>
</organism>
<name>A0AAW5TRQ2_9LACT</name>
<proteinExistence type="predicted"/>
<dbReference type="PROSITE" id="PS50911">
    <property type="entry name" value="CHAP"/>
    <property type="match status" value="1"/>
</dbReference>
<evidence type="ECO:0000313" key="3">
    <source>
        <dbReference type="EMBL" id="MCW2281206.1"/>
    </source>
</evidence>
<dbReference type="InterPro" id="IPR038765">
    <property type="entry name" value="Papain-like_cys_pep_sf"/>
</dbReference>